<evidence type="ECO:0000313" key="18">
    <source>
        <dbReference type="Proteomes" id="UP001220962"/>
    </source>
</evidence>
<feature type="binding site" evidence="14">
    <location>
        <position position="1127"/>
    </location>
    <ligand>
        <name>[4Fe-4S] cluster</name>
        <dbReference type="ChEBI" id="CHEBI:49883"/>
    </ligand>
</feature>
<keyword evidence="12 14" id="KW-0238">DNA-binding</keyword>
<keyword evidence="1 14" id="KW-0004">4Fe-4S</keyword>
<feature type="domain" description="UvrD-like helicase C-terminal" evidence="15">
    <location>
        <begin position="284"/>
        <end position="601"/>
    </location>
</feature>
<sequence>MPLHMMIGRAGSGKSTAIMNQITAQLHENPAGNPIILIVPEQASFQAESEMIRSQGVNGSVRAQVLDFRRLSLRVMQETGGSALIPIRAEGKKMLLYKIMQKRKDELKIFSASGTQMGFAHQLSSLYAEMKRYGTQEQSLKEELERVMEVPFAGAILHHKIHDILTVYRDFEEEVSRLYMDEEDTLDKLAERIPSSDYVKQADVWIDGFRSFTPQELSVIRQLLLNANSVTISLTLDKPYDAMNMPNEMNLFYSAGMSYVKLKGIAEDTAIECTTDHLPTDPSPSPRYAASALAHLEAGFEGRRVRMKDAGHEGIHVFAAENRRAEVEGVLREIRRLAREEGVRYRDMAVLVRNLGDYGHIVAPLFKDYDVPYFLDERRDELHHPLAELIRSALDVINRRWKYEDVFRAVKTDLLLPLDGSVSRYDMDMLENYVLASGISGYRWTDGKPWKGVPSLSLEEDGPAGSELNRSRFLYLMEKCRETIVSPLFTFEKRFKKAKTAKEQCIALFKLLEDADIARKLDALSSKALEEGSPEQAREHRGIWTAVLDLLDQVVEMMGTEHLDAELFAGVIETGLAELKLGLIPPALDQVLVGSLDRSRTGKVSHVFILGATDGVMPQIQQEEGVLTASERSVLTEYGMQLGPDVTRKMLDERFLIYAAFTQASHSLWISYPLADEDGKSLHPSEMIRHLKRMFPGLEERPLLSRPGQAPEWKEQAGFLLRPDLTMSYLMGELREWRRGKNIEESWWEVYNWYLAHPEMQVRLERMLESVFYKNRTRTLTKETSFKLYGTQLKTSVSRMERFALCPFSHFVSFGLKLKERQVYRLKAPDIGQLFHAALSKMAMKLKEQNLSWANLSREECVSYAEETVDVLAPQLQGEILLSTQRYGYIFRKLKNIVSRASIILGEQSRRGSFEPLALELDFGPDKPLPPLTFTLDNGVVMQIVGRIDRVDVAEGEDGEILLRVIDYKSSQTDLKLHEVFYGLSLQMLTYLDVLLTYAEEWIGTEAHPAGVLYFHVHNPLLQSANGMGSEQAEQELLKRFKMKGLLLADREVIGKMDTSLEKGYSSILPVAVKTDGGFYSSSSVATEEQWDMLLSSVRGTIQDIGTRITNGDVSISPYRMQQQSACTFCPLKSVCQFDESMPGSEYNLLKRPDKKQAWDLFNREGGEQAYEHDS</sequence>
<evidence type="ECO:0000256" key="5">
    <source>
        <dbReference type="ARBA" id="ARBA00022763"/>
    </source>
</evidence>
<evidence type="ECO:0000256" key="4">
    <source>
        <dbReference type="ARBA" id="ARBA00022741"/>
    </source>
</evidence>
<dbReference type="InterPro" id="IPR014017">
    <property type="entry name" value="DNA_helicase_UvrD-like_C"/>
</dbReference>
<comment type="miscellaneous">
    <text evidence="14">Despite having conserved helicase domains, this subunit does not have helicase activity.</text>
</comment>
<evidence type="ECO:0000256" key="11">
    <source>
        <dbReference type="ARBA" id="ARBA00023014"/>
    </source>
</evidence>
<keyword evidence="19" id="KW-1185">Reference proteome</keyword>
<dbReference type="GO" id="GO:0003690">
    <property type="term" value="F:double-stranded DNA binding"/>
    <property type="evidence" value="ECO:0007669"/>
    <property type="project" value="UniProtKB-UniRule"/>
</dbReference>
<evidence type="ECO:0000256" key="1">
    <source>
        <dbReference type="ARBA" id="ARBA00022485"/>
    </source>
</evidence>
<dbReference type="Proteomes" id="UP001221519">
    <property type="component" value="Chromosome"/>
</dbReference>
<dbReference type="InterPro" id="IPR049035">
    <property type="entry name" value="ADDB_N"/>
</dbReference>
<comment type="function">
    <text evidence="14">The heterodimer acts as both an ATP-dependent DNA helicase and an ATP-dependent, dual-direction single-stranded exonuclease. Recognizes the chi site generating a DNA molecule suitable for the initiation of homologous recombination. The AddB subunit has 5' -&gt; 3' nuclease activity but not helicase activity.</text>
</comment>
<keyword evidence="2 14" id="KW-0540">Nuclease</keyword>
<comment type="similarity">
    <text evidence="14">Belongs to the helicase family. AddB/RexB type 1 subfamily.</text>
</comment>
<evidence type="ECO:0000256" key="7">
    <source>
        <dbReference type="ARBA" id="ARBA00022806"/>
    </source>
</evidence>
<dbReference type="Gene3D" id="6.10.140.1030">
    <property type="match status" value="1"/>
</dbReference>
<evidence type="ECO:0000256" key="9">
    <source>
        <dbReference type="ARBA" id="ARBA00022840"/>
    </source>
</evidence>
<feature type="binding site" evidence="14">
    <location>
        <position position="806"/>
    </location>
    <ligand>
        <name>[4Fe-4S] cluster</name>
        <dbReference type="ChEBI" id="CHEBI:49883"/>
    </ligand>
</feature>
<keyword evidence="10 14" id="KW-0408">Iron</keyword>
<dbReference type="GO" id="GO:0005524">
    <property type="term" value="F:ATP binding"/>
    <property type="evidence" value="ECO:0007669"/>
    <property type="project" value="UniProtKB-UniRule"/>
</dbReference>
<dbReference type="EC" id="3.1.-.-" evidence="14"/>
<accession>A0AAX3MWS9</accession>
<dbReference type="GO" id="GO:0046872">
    <property type="term" value="F:metal ion binding"/>
    <property type="evidence" value="ECO:0007669"/>
    <property type="project" value="UniProtKB-KW"/>
</dbReference>
<keyword evidence="4 14" id="KW-0547">Nucleotide-binding</keyword>
<dbReference type="Proteomes" id="UP001220962">
    <property type="component" value="Chromosome"/>
</dbReference>
<dbReference type="HAMAP" id="MF_01452">
    <property type="entry name" value="AddB_type1"/>
    <property type="match status" value="1"/>
</dbReference>
<dbReference type="PANTHER" id="PTHR30591:SF1">
    <property type="entry name" value="RECBCD ENZYME SUBUNIT RECC"/>
    <property type="match status" value="1"/>
</dbReference>
<dbReference type="PROSITE" id="PS51217">
    <property type="entry name" value="UVRD_HELICASE_CTER"/>
    <property type="match status" value="1"/>
</dbReference>
<keyword evidence="6 14" id="KW-0378">Hydrolase</keyword>
<dbReference type="AlphaFoldDB" id="A0AAX3MWS9"/>
<feature type="binding site" evidence="14">
    <location>
        <position position="1130"/>
    </location>
    <ligand>
        <name>[4Fe-4S] cluster</name>
        <dbReference type="ChEBI" id="CHEBI:49883"/>
    </ligand>
</feature>
<organism evidence="16 18">
    <name type="scientific">Paenibacillus urinalis</name>
    <dbReference type="NCBI Taxonomy" id="521520"/>
    <lineage>
        <taxon>Bacteria</taxon>
        <taxon>Bacillati</taxon>
        <taxon>Bacillota</taxon>
        <taxon>Bacilli</taxon>
        <taxon>Bacillales</taxon>
        <taxon>Paenibacillaceae</taxon>
        <taxon>Paenibacillus</taxon>
    </lineage>
</organism>
<keyword evidence="5 14" id="KW-0227">DNA damage</keyword>
<proteinExistence type="inferred from homology"/>
<keyword evidence="11 14" id="KW-0411">Iron-sulfur</keyword>
<comment type="subunit">
    <text evidence="14">Heterodimer of AddA and AddB.</text>
</comment>
<keyword evidence="8 14" id="KW-0269">Exonuclease</keyword>
<evidence type="ECO:0000313" key="17">
    <source>
        <dbReference type="EMBL" id="WDI01303.1"/>
    </source>
</evidence>
<keyword evidence="7 14" id="KW-0347">Helicase</keyword>
<protein>
    <recommendedName>
        <fullName evidence="14">ATP-dependent helicase/deoxyribonuclease subunit B</fullName>
        <ecNumber evidence="14">3.1.-.-</ecNumber>
    </recommendedName>
    <alternativeName>
        <fullName evidence="14">ATP-dependent helicase/nuclease subunit AddB</fullName>
    </alternativeName>
</protein>
<comment type="cofactor">
    <cofactor evidence="14">
        <name>[4Fe-4S] cluster</name>
        <dbReference type="ChEBI" id="CHEBI:49883"/>
    </cofactor>
    <text evidence="14">Binds 1 [4Fe-4S] cluster.</text>
</comment>
<dbReference type="InterPro" id="IPR027417">
    <property type="entry name" value="P-loop_NTPase"/>
</dbReference>
<dbReference type="InterPro" id="IPR014140">
    <property type="entry name" value="DNA_helicase_suAddB"/>
</dbReference>
<evidence type="ECO:0000256" key="12">
    <source>
        <dbReference type="ARBA" id="ARBA00023125"/>
    </source>
</evidence>
<dbReference type="PANTHER" id="PTHR30591">
    <property type="entry name" value="RECBCD ENZYME SUBUNIT RECC"/>
    <property type="match status" value="1"/>
</dbReference>
<dbReference type="GO" id="GO:0004386">
    <property type="term" value="F:helicase activity"/>
    <property type="evidence" value="ECO:0007669"/>
    <property type="project" value="UniProtKB-KW"/>
</dbReference>
<evidence type="ECO:0000256" key="14">
    <source>
        <dbReference type="HAMAP-Rule" id="MF_01452"/>
    </source>
</evidence>
<evidence type="ECO:0000256" key="13">
    <source>
        <dbReference type="ARBA" id="ARBA00023204"/>
    </source>
</evidence>
<evidence type="ECO:0000256" key="3">
    <source>
        <dbReference type="ARBA" id="ARBA00022723"/>
    </source>
</evidence>
<gene>
    <name evidence="14 16" type="primary">addB</name>
    <name evidence="16" type="ORF">PUW23_18980</name>
    <name evidence="17" type="ORF">PUW25_18825</name>
</gene>
<evidence type="ECO:0000313" key="16">
    <source>
        <dbReference type="EMBL" id="WDH81586.1"/>
    </source>
</evidence>
<dbReference type="Pfam" id="PF21445">
    <property type="entry name" value="ADDB_N"/>
    <property type="match status" value="1"/>
</dbReference>
<feature type="binding site" evidence="14">
    <location>
        <position position="1136"/>
    </location>
    <ligand>
        <name>[4Fe-4S] cluster</name>
        <dbReference type="ChEBI" id="CHEBI:49883"/>
    </ligand>
</feature>
<dbReference type="EMBL" id="CP118101">
    <property type="protein sequence ID" value="WDH81586.1"/>
    <property type="molecule type" value="Genomic_DNA"/>
</dbReference>
<evidence type="ECO:0000256" key="10">
    <source>
        <dbReference type="ARBA" id="ARBA00023004"/>
    </source>
</evidence>
<dbReference type="InterPro" id="IPR038726">
    <property type="entry name" value="PDDEXK_AddAB-type"/>
</dbReference>
<evidence type="ECO:0000256" key="6">
    <source>
        <dbReference type="ARBA" id="ARBA00022801"/>
    </source>
</evidence>
<dbReference type="Pfam" id="PF12705">
    <property type="entry name" value="PDDEXK_1"/>
    <property type="match status" value="1"/>
</dbReference>
<evidence type="ECO:0000259" key="15">
    <source>
        <dbReference type="PROSITE" id="PS51217"/>
    </source>
</evidence>
<dbReference type="GO" id="GO:0051539">
    <property type="term" value="F:4 iron, 4 sulfur cluster binding"/>
    <property type="evidence" value="ECO:0007669"/>
    <property type="project" value="UniProtKB-KW"/>
</dbReference>
<dbReference type="EMBL" id="CP118108">
    <property type="protein sequence ID" value="WDI01303.1"/>
    <property type="molecule type" value="Genomic_DNA"/>
</dbReference>
<evidence type="ECO:0000256" key="2">
    <source>
        <dbReference type="ARBA" id="ARBA00022722"/>
    </source>
</evidence>
<dbReference type="RefSeq" id="WP_047910811.1">
    <property type="nucleotide sequence ID" value="NZ_CP118101.1"/>
</dbReference>
<keyword evidence="13 14" id="KW-0234">DNA repair</keyword>
<keyword evidence="3 14" id="KW-0479">Metal-binding</keyword>
<dbReference type="GO" id="GO:0000724">
    <property type="term" value="P:double-strand break repair via homologous recombination"/>
    <property type="evidence" value="ECO:0007669"/>
    <property type="project" value="UniProtKB-UniRule"/>
</dbReference>
<dbReference type="Gene3D" id="3.40.50.300">
    <property type="entry name" value="P-loop containing nucleotide triphosphate hydrolases"/>
    <property type="match status" value="4"/>
</dbReference>
<dbReference type="NCBIfam" id="TIGR02773">
    <property type="entry name" value="addB_Gpos"/>
    <property type="match status" value="1"/>
</dbReference>
<keyword evidence="9 14" id="KW-0067">ATP-binding</keyword>
<evidence type="ECO:0000313" key="19">
    <source>
        <dbReference type="Proteomes" id="UP001221519"/>
    </source>
</evidence>
<dbReference type="GO" id="GO:0008409">
    <property type="term" value="F:5'-3' exonuclease activity"/>
    <property type="evidence" value="ECO:0007669"/>
    <property type="project" value="UniProtKB-UniRule"/>
</dbReference>
<dbReference type="SUPFAM" id="SSF52540">
    <property type="entry name" value="P-loop containing nucleoside triphosphate hydrolases"/>
    <property type="match status" value="1"/>
</dbReference>
<reference evidence="16 19" key="1">
    <citation type="submission" date="2023-02" db="EMBL/GenBank/DDBJ databases">
        <title>Pathogen: clinical or host-associated sample.</title>
        <authorList>
            <person name="Hergert J."/>
            <person name="Casey R."/>
            <person name="Wagner J."/>
            <person name="Young E.L."/>
            <person name="Oakeson K.F."/>
        </authorList>
    </citation>
    <scope>NUCLEOTIDE SEQUENCE</scope>
    <source>
        <strain evidence="17 19">2022CK-00829</strain>
        <strain evidence="16">2022CK-00830</strain>
    </source>
</reference>
<name>A0AAX3MWS9_9BACL</name>
<evidence type="ECO:0000256" key="8">
    <source>
        <dbReference type="ARBA" id="ARBA00022839"/>
    </source>
</evidence>
<comment type="cofactor">
    <cofactor evidence="14">
        <name>Mg(2+)</name>
        <dbReference type="ChEBI" id="CHEBI:18420"/>
    </cofactor>
</comment>